<dbReference type="PANTHER" id="PTHR42690">
    <property type="entry name" value="THREONINE SYNTHASE FAMILY MEMBER"/>
    <property type="match status" value="1"/>
</dbReference>
<reference evidence="9" key="1">
    <citation type="journal article" date="2019" name="bioRxiv">
        <title>The Genome of the Zebra Mussel, Dreissena polymorpha: A Resource for Invasive Species Research.</title>
        <authorList>
            <person name="McCartney M.A."/>
            <person name="Auch B."/>
            <person name="Kono T."/>
            <person name="Mallez S."/>
            <person name="Zhang Y."/>
            <person name="Obille A."/>
            <person name="Becker A."/>
            <person name="Abrahante J.E."/>
            <person name="Garbe J."/>
            <person name="Badalamenti J.P."/>
            <person name="Herman A."/>
            <person name="Mangelson H."/>
            <person name="Liachko I."/>
            <person name="Sullivan S."/>
            <person name="Sone E.D."/>
            <person name="Koren S."/>
            <person name="Silverstein K.A.T."/>
            <person name="Beckman K.B."/>
            <person name="Gohl D.M."/>
        </authorList>
    </citation>
    <scope>NUCLEOTIDE SEQUENCE</scope>
    <source>
        <strain evidence="9">Duluth1</strain>
        <tissue evidence="9">Whole animal</tissue>
    </source>
</reference>
<comment type="cofactor">
    <cofactor evidence="1 6">
        <name>pyridoxal 5'-phosphate</name>
        <dbReference type="ChEBI" id="CHEBI:597326"/>
    </cofactor>
</comment>
<dbReference type="GO" id="GO:0046360">
    <property type="term" value="P:2-oxobutyrate biosynthetic process"/>
    <property type="evidence" value="ECO:0007669"/>
    <property type="project" value="TreeGrafter"/>
</dbReference>
<keyword evidence="4 6" id="KW-0663">Pyridoxal phosphate</keyword>
<comment type="similarity">
    <text evidence="2">Belongs to the threonine synthase family.</text>
</comment>
<accession>A0A9D4F244</accession>
<keyword evidence="10" id="KW-1185">Reference proteome</keyword>
<evidence type="ECO:0000256" key="2">
    <source>
        <dbReference type="ARBA" id="ARBA00005517"/>
    </source>
</evidence>
<feature type="domain" description="Tryptophan synthase beta chain-like PALP" evidence="7">
    <location>
        <begin position="101"/>
        <end position="320"/>
    </location>
</feature>
<dbReference type="FunFam" id="3.40.50.1100:FF:000036">
    <property type="entry name" value="Threonine synthase like 2"/>
    <property type="match status" value="1"/>
</dbReference>
<dbReference type="Proteomes" id="UP000828390">
    <property type="component" value="Unassembled WGS sequence"/>
</dbReference>
<comment type="caution">
    <text evidence="9">The sequence shown here is derived from an EMBL/GenBank/DDBJ whole genome shotgun (WGS) entry which is preliminary data.</text>
</comment>
<dbReference type="InterPro" id="IPR029144">
    <property type="entry name" value="Thr_synth_N"/>
</dbReference>
<organism evidence="9 10">
    <name type="scientific">Dreissena polymorpha</name>
    <name type="common">Zebra mussel</name>
    <name type="synonym">Mytilus polymorpha</name>
    <dbReference type="NCBI Taxonomy" id="45954"/>
    <lineage>
        <taxon>Eukaryota</taxon>
        <taxon>Metazoa</taxon>
        <taxon>Spiralia</taxon>
        <taxon>Lophotrochozoa</taxon>
        <taxon>Mollusca</taxon>
        <taxon>Bivalvia</taxon>
        <taxon>Autobranchia</taxon>
        <taxon>Heteroconchia</taxon>
        <taxon>Euheterodonta</taxon>
        <taxon>Imparidentia</taxon>
        <taxon>Neoheterodontei</taxon>
        <taxon>Myida</taxon>
        <taxon>Dreissenoidea</taxon>
        <taxon>Dreissenidae</taxon>
        <taxon>Dreissena</taxon>
    </lineage>
</organism>
<evidence type="ECO:0000256" key="5">
    <source>
        <dbReference type="ARBA" id="ARBA00023239"/>
    </source>
</evidence>
<dbReference type="GO" id="GO:0016829">
    <property type="term" value="F:lyase activity"/>
    <property type="evidence" value="ECO:0007669"/>
    <property type="project" value="UniProtKB-KW"/>
</dbReference>
<dbReference type="InterPro" id="IPR051166">
    <property type="entry name" value="Threonine_Synthase"/>
</dbReference>
<keyword evidence="5" id="KW-0456">Lyase</keyword>
<evidence type="ECO:0000259" key="8">
    <source>
        <dbReference type="Pfam" id="PF14821"/>
    </source>
</evidence>
<dbReference type="InterPro" id="IPR036052">
    <property type="entry name" value="TrpB-like_PALP_sf"/>
</dbReference>
<name>A0A9D4F244_DREPO</name>
<dbReference type="PANTHER" id="PTHR42690:SF1">
    <property type="entry name" value="THREONINE SYNTHASE-LIKE 2"/>
    <property type="match status" value="1"/>
</dbReference>
<feature type="modified residue" description="N6-(pyridoxal phosphate)lysine" evidence="6">
    <location>
        <position position="113"/>
    </location>
</feature>
<protein>
    <recommendedName>
        <fullName evidence="3">Threonine synthase-like 2</fullName>
    </recommendedName>
</protein>
<evidence type="ECO:0000259" key="7">
    <source>
        <dbReference type="Pfam" id="PF00291"/>
    </source>
</evidence>
<dbReference type="Gene3D" id="3.90.1380.10">
    <property type="entry name" value="Threonine synthase, N-terminal domain"/>
    <property type="match status" value="1"/>
</dbReference>
<evidence type="ECO:0000256" key="6">
    <source>
        <dbReference type="PIRSR" id="PIRSR604450-51"/>
    </source>
</evidence>
<sequence>MKYSSTRGGVSDVTFEEALFTGYAADGGILLPVSIPTVNKATLEKWRELSFQDLATEIVSLFISETEIPKEDLQCLIKNAYASFSVPEVAPVARLKDDVTILELFHGKTWSFKDVAMSCVGQFYDYFCSKRKQHYTIVVGTSGDTGSSAIEAVRGLEWVDIVVLLPRGRCAKVQELQMTTVLEDNVHVFRVDGTSDDTDLAIKPLFMDAEFRTRHRLTSINSINWCRIMVQVVHYFYAYFQMSSDVDSPVEIVVPTGACGNVTAGCIASKMGLPVRLVCAVTCNDIVSRALSSGDYSVSQTVTPTLAPAMDIQVPYNMERIWYIFTLGSI</sequence>
<evidence type="ECO:0000256" key="4">
    <source>
        <dbReference type="ARBA" id="ARBA00022898"/>
    </source>
</evidence>
<dbReference type="FunFam" id="3.90.1380.10:FF:000003">
    <property type="entry name" value="THR4p Threonine synthase"/>
    <property type="match status" value="1"/>
</dbReference>
<dbReference type="EMBL" id="JAIWYP010000008">
    <property type="protein sequence ID" value="KAH3789944.1"/>
    <property type="molecule type" value="Genomic_DNA"/>
</dbReference>
<proteinExistence type="inferred from homology"/>
<dbReference type="Pfam" id="PF14821">
    <property type="entry name" value="Thr_synth_N"/>
    <property type="match status" value="1"/>
</dbReference>
<dbReference type="InterPro" id="IPR001926">
    <property type="entry name" value="TrpB-like_PALP"/>
</dbReference>
<dbReference type="NCBIfam" id="TIGR00260">
    <property type="entry name" value="thrC"/>
    <property type="match status" value="1"/>
</dbReference>
<dbReference type="InterPro" id="IPR037158">
    <property type="entry name" value="Thr_synth_N_sf"/>
</dbReference>
<dbReference type="AlphaFoldDB" id="A0A9D4F244"/>
<dbReference type="GO" id="GO:0009071">
    <property type="term" value="P:serine family amino acid catabolic process"/>
    <property type="evidence" value="ECO:0007669"/>
    <property type="project" value="TreeGrafter"/>
</dbReference>
<evidence type="ECO:0000256" key="1">
    <source>
        <dbReference type="ARBA" id="ARBA00001933"/>
    </source>
</evidence>
<dbReference type="InterPro" id="IPR004450">
    <property type="entry name" value="Thr_synthase-like"/>
</dbReference>
<evidence type="ECO:0000313" key="9">
    <source>
        <dbReference type="EMBL" id="KAH3789944.1"/>
    </source>
</evidence>
<dbReference type="Gene3D" id="3.40.50.1100">
    <property type="match status" value="2"/>
</dbReference>
<gene>
    <name evidence="9" type="ORF">DPMN_168136</name>
</gene>
<dbReference type="SUPFAM" id="SSF53686">
    <property type="entry name" value="Tryptophan synthase beta subunit-like PLP-dependent enzymes"/>
    <property type="match status" value="1"/>
</dbReference>
<evidence type="ECO:0000256" key="3">
    <source>
        <dbReference type="ARBA" id="ARBA00021942"/>
    </source>
</evidence>
<dbReference type="Pfam" id="PF00291">
    <property type="entry name" value="PALP"/>
    <property type="match status" value="1"/>
</dbReference>
<reference evidence="9" key="2">
    <citation type="submission" date="2020-11" db="EMBL/GenBank/DDBJ databases">
        <authorList>
            <person name="McCartney M.A."/>
            <person name="Auch B."/>
            <person name="Kono T."/>
            <person name="Mallez S."/>
            <person name="Becker A."/>
            <person name="Gohl D.M."/>
            <person name="Silverstein K.A.T."/>
            <person name="Koren S."/>
            <person name="Bechman K.B."/>
            <person name="Herman A."/>
            <person name="Abrahante J.E."/>
            <person name="Garbe J."/>
        </authorList>
    </citation>
    <scope>NUCLEOTIDE SEQUENCE</scope>
    <source>
        <strain evidence="9">Duluth1</strain>
        <tissue evidence="9">Whole animal</tissue>
    </source>
</reference>
<dbReference type="GO" id="GO:0030170">
    <property type="term" value="F:pyridoxal phosphate binding"/>
    <property type="evidence" value="ECO:0007669"/>
    <property type="project" value="TreeGrafter"/>
</dbReference>
<evidence type="ECO:0000313" key="10">
    <source>
        <dbReference type="Proteomes" id="UP000828390"/>
    </source>
</evidence>
<feature type="domain" description="Threonine synthase N-terminal" evidence="8">
    <location>
        <begin position="2"/>
        <end position="81"/>
    </location>
</feature>